<evidence type="ECO:0000256" key="1">
    <source>
        <dbReference type="SAM" id="MobiDB-lite"/>
    </source>
</evidence>
<feature type="compositionally biased region" description="Polar residues" evidence="1">
    <location>
        <begin position="72"/>
        <end position="83"/>
    </location>
</feature>
<feature type="region of interest" description="Disordered" evidence="1">
    <location>
        <begin position="25"/>
        <end position="85"/>
    </location>
</feature>
<feature type="compositionally biased region" description="Basic and acidic residues" evidence="1">
    <location>
        <begin position="55"/>
        <end position="71"/>
    </location>
</feature>
<sequence length="137" mass="15713">MAGDEIYASLPLVHIEKVTGRHHPYVSKSRTAHASSSREKIVDDEDENMAPNHSEINDETRRDYSMVHEEGTQSNSEFTQSMLEKSKVRWQRKQAHKAHNVAKCACQKEQKRWLKAELPKKGPSDEKSCTRPFPVPT</sequence>
<proteinExistence type="predicted"/>
<keyword evidence="3" id="KW-1185">Reference proteome</keyword>
<feature type="region of interest" description="Disordered" evidence="1">
    <location>
        <begin position="116"/>
        <end position="137"/>
    </location>
</feature>
<reference evidence="2" key="1">
    <citation type="submission" date="2021-03" db="EMBL/GenBank/DDBJ databases">
        <title>Draft genome sequence of rust myrtle Austropuccinia psidii MF-1, a brazilian biotype.</title>
        <authorList>
            <person name="Quecine M.C."/>
            <person name="Pachon D.M.R."/>
            <person name="Bonatelli M.L."/>
            <person name="Correr F.H."/>
            <person name="Franceschini L.M."/>
            <person name="Leite T.F."/>
            <person name="Margarido G.R.A."/>
            <person name="Almeida C.A."/>
            <person name="Ferrarezi J.A."/>
            <person name="Labate C.A."/>
        </authorList>
    </citation>
    <scope>NUCLEOTIDE SEQUENCE</scope>
    <source>
        <strain evidence="2">MF-1</strain>
    </source>
</reference>
<dbReference type="AlphaFoldDB" id="A0A9Q3BZF4"/>
<feature type="compositionally biased region" description="Basic and acidic residues" evidence="1">
    <location>
        <begin position="116"/>
        <end position="129"/>
    </location>
</feature>
<protein>
    <submittedName>
        <fullName evidence="2">Uncharacterized protein</fullName>
    </submittedName>
</protein>
<dbReference type="EMBL" id="AVOT02003458">
    <property type="protein sequence ID" value="MBW0473586.1"/>
    <property type="molecule type" value="Genomic_DNA"/>
</dbReference>
<accession>A0A9Q3BZF4</accession>
<evidence type="ECO:0000313" key="3">
    <source>
        <dbReference type="Proteomes" id="UP000765509"/>
    </source>
</evidence>
<organism evidence="2 3">
    <name type="scientific">Austropuccinia psidii MF-1</name>
    <dbReference type="NCBI Taxonomy" id="1389203"/>
    <lineage>
        <taxon>Eukaryota</taxon>
        <taxon>Fungi</taxon>
        <taxon>Dikarya</taxon>
        <taxon>Basidiomycota</taxon>
        <taxon>Pucciniomycotina</taxon>
        <taxon>Pucciniomycetes</taxon>
        <taxon>Pucciniales</taxon>
        <taxon>Sphaerophragmiaceae</taxon>
        <taxon>Austropuccinia</taxon>
    </lineage>
</organism>
<dbReference type="Proteomes" id="UP000765509">
    <property type="component" value="Unassembled WGS sequence"/>
</dbReference>
<name>A0A9Q3BZF4_9BASI</name>
<comment type="caution">
    <text evidence="2">The sequence shown here is derived from an EMBL/GenBank/DDBJ whole genome shotgun (WGS) entry which is preliminary data.</text>
</comment>
<gene>
    <name evidence="2" type="ORF">O181_013301</name>
</gene>
<evidence type="ECO:0000313" key="2">
    <source>
        <dbReference type="EMBL" id="MBW0473586.1"/>
    </source>
</evidence>